<proteinExistence type="predicted"/>
<evidence type="ECO:0000313" key="1">
    <source>
        <dbReference type="EMBL" id="CAC5416947.1"/>
    </source>
</evidence>
<sequence length="210" mass="24483">MLTVNFQSIKSKQGLIKNLVESTKPDIVLGTETWIDSYVKDNQIFPPNYNIYRNDRNMKGGGVLIAINNDQLSTPVPELQTNFEIVWAKISLAAGNSRFEVDFIIEALGIVLEENTFYFDWEMYMQIKGSAMGNKVASSYANLVKGFLEKQMYEKVAEIFDPDFQNYEENNWKRYLDDCIIFWTRSKEDLIKFRDLLNTLYKIHNGDKRN</sequence>
<dbReference type="PANTHER" id="PTHR21301">
    <property type="entry name" value="REVERSE TRANSCRIPTASE"/>
    <property type="match status" value="1"/>
</dbReference>
<dbReference type="EMBL" id="CACVKT020008725">
    <property type="protein sequence ID" value="CAC5416947.1"/>
    <property type="molecule type" value="Genomic_DNA"/>
</dbReference>
<dbReference type="Proteomes" id="UP000507470">
    <property type="component" value="Unassembled WGS sequence"/>
</dbReference>
<dbReference type="OrthoDB" id="6231910at2759"/>
<dbReference type="InterPro" id="IPR036691">
    <property type="entry name" value="Endo/exonu/phosph_ase_sf"/>
</dbReference>
<reference evidence="1 2" key="1">
    <citation type="submission" date="2020-06" db="EMBL/GenBank/DDBJ databases">
        <authorList>
            <person name="Li R."/>
            <person name="Bekaert M."/>
        </authorList>
    </citation>
    <scope>NUCLEOTIDE SEQUENCE [LARGE SCALE GENOMIC DNA]</scope>
    <source>
        <strain evidence="2">wild</strain>
    </source>
</reference>
<accession>A0A6J8E9B3</accession>
<evidence type="ECO:0000313" key="2">
    <source>
        <dbReference type="Proteomes" id="UP000507470"/>
    </source>
</evidence>
<name>A0A6J8E9B3_MYTCO</name>
<dbReference type="SUPFAM" id="SSF56219">
    <property type="entry name" value="DNase I-like"/>
    <property type="match status" value="1"/>
</dbReference>
<organism evidence="1 2">
    <name type="scientific">Mytilus coruscus</name>
    <name type="common">Sea mussel</name>
    <dbReference type="NCBI Taxonomy" id="42192"/>
    <lineage>
        <taxon>Eukaryota</taxon>
        <taxon>Metazoa</taxon>
        <taxon>Spiralia</taxon>
        <taxon>Lophotrochozoa</taxon>
        <taxon>Mollusca</taxon>
        <taxon>Bivalvia</taxon>
        <taxon>Autobranchia</taxon>
        <taxon>Pteriomorphia</taxon>
        <taxon>Mytilida</taxon>
        <taxon>Mytiloidea</taxon>
        <taxon>Mytilidae</taxon>
        <taxon>Mytilinae</taxon>
        <taxon>Mytilus</taxon>
    </lineage>
</organism>
<evidence type="ECO:0008006" key="3">
    <source>
        <dbReference type="Google" id="ProtNLM"/>
    </source>
</evidence>
<keyword evidence="2" id="KW-1185">Reference proteome</keyword>
<dbReference type="PANTHER" id="PTHR21301:SF10">
    <property type="entry name" value="REVERSE TRANSCRIPTASE DOMAIN-CONTAINING PROTEIN"/>
    <property type="match status" value="1"/>
</dbReference>
<dbReference type="AlphaFoldDB" id="A0A6J8E9B3"/>
<dbReference type="Gene3D" id="3.60.10.10">
    <property type="entry name" value="Endonuclease/exonuclease/phosphatase"/>
    <property type="match status" value="1"/>
</dbReference>
<protein>
    <recommendedName>
        <fullName evidence="3">Reverse transcriptase domain-containing protein</fullName>
    </recommendedName>
</protein>
<gene>
    <name evidence="1" type="ORF">MCOR_49515</name>
</gene>